<dbReference type="SUPFAM" id="SSF52402">
    <property type="entry name" value="Adenine nucleotide alpha hydrolases-like"/>
    <property type="match status" value="1"/>
</dbReference>
<dbReference type="Pfam" id="PF01902">
    <property type="entry name" value="Diphthami_syn_2"/>
    <property type="match status" value="1"/>
</dbReference>
<dbReference type="Proteomes" id="UP000193922">
    <property type="component" value="Unassembled WGS sequence"/>
</dbReference>
<proteinExistence type="predicted"/>
<dbReference type="OrthoDB" id="686384at2759"/>
<dbReference type="RefSeq" id="XP_040740965.1">
    <property type="nucleotide sequence ID" value="XM_040888319.1"/>
</dbReference>
<evidence type="ECO:0000313" key="2">
    <source>
        <dbReference type="EMBL" id="ORX67043.1"/>
    </source>
</evidence>
<sequence length="215" mass="24905">MTLPTPRHCVLAMHMVSSKFRQLLATPEQQAKFLVSFRPRDNTDDFKAHKHEWTKLQAESLGMQLVTKYIGAEPTFEESYRRGIRELHEEYGVSALPVQDTNVELVRPLWKKPREEILSLLQLFGISYISGLLGHIITHEFLLEQFAWYDSHHEPLDLLHTVDLAGEYGEMHSMVRDCPLFSVTIECEGTENKVHETKYGSYMYIEPGTLKRVSK</sequence>
<comment type="caution">
    <text evidence="2">The sequence shown here is derived from an EMBL/GenBank/DDBJ whole genome shotgun (WGS) entry which is preliminary data.</text>
</comment>
<dbReference type="InterPro" id="IPR002761">
    <property type="entry name" value="Diphthami_syn_dom"/>
</dbReference>
<organism evidence="2 3">
    <name type="scientific">Linderina pennispora</name>
    <dbReference type="NCBI Taxonomy" id="61395"/>
    <lineage>
        <taxon>Eukaryota</taxon>
        <taxon>Fungi</taxon>
        <taxon>Fungi incertae sedis</taxon>
        <taxon>Zoopagomycota</taxon>
        <taxon>Kickxellomycotina</taxon>
        <taxon>Kickxellomycetes</taxon>
        <taxon>Kickxellales</taxon>
        <taxon>Kickxellaceae</taxon>
        <taxon>Linderina</taxon>
    </lineage>
</organism>
<protein>
    <recommendedName>
        <fullName evidence="1">Diphthamide synthase domain-containing protein</fullName>
    </recommendedName>
</protein>
<gene>
    <name evidence="2" type="ORF">DL89DRAFT_269483</name>
</gene>
<dbReference type="GeneID" id="63804967"/>
<reference evidence="2 3" key="1">
    <citation type="submission" date="2016-07" db="EMBL/GenBank/DDBJ databases">
        <title>Pervasive Adenine N6-methylation of Active Genes in Fungi.</title>
        <authorList>
            <consortium name="DOE Joint Genome Institute"/>
            <person name="Mondo S.J."/>
            <person name="Dannebaum R.O."/>
            <person name="Kuo R.C."/>
            <person name="Labutti K."/>
            <person name="Haridas S."/>
            <person name="Kuo A."/>
            <person name="Salamov A."/>
            <person name="Ahrendt S.R."/>
            <person name="Lipzen A."/>
            <person name="Sullivan W."/>
            <person name="Andreopoulos W.B."/>
            <person name="Clum A."/>
            <person name="Lindquist E."/>
            <person name="Daum C."/>
            <person name="Ramamoorthy G.K."/>
            <person name="Gryganskyi A."/>
            <person name="Culley D."/>
            <person name="Magnuson J.K."/>
            <person name="James T.Y."/>
            <person name="O'Malley M.A."/>
            <person name="Stajich J.E."/>
            <person name="Spatafora J.W."/>
            <person name="Visel A."/>
            <person name="Grigoriev I.V."/>
        </authorList>
    </citation>
    <scope>NUCLEOTIDE SEQUENCE [LARGE SCALE GENOMIC DNA]</scope>
    <source>
        <strain evidence="2 3">ATCC 12442</strain>
    </source>
</reference>
<keyword evidence="3" id="KW-1185">Reference proteome</keyword>
<accession>A0A1Y1W0L5</accession>
<dbReference type="Gene3D" id="3.90.1490.10">
    <property type="entry name" value="putative n-type atp pyrophosphatase, domain 2"/>
    <property type="match status" value="1"/>
</dbReference>
<evidence type="ECO:0000259" key="1">
    <source>
        <dbReference type="Pfam" id="PF01902"/>
    </source>
</evidence>
<dbReference type="AlphaFoldDB" id="A0A1Y1W0L5"/>
<dbReference type="EMBL" id="MCFD01000013">
    <property type="protein sequence ID" value="ORX67043.1"/>
    <property type="molecule type" value="Genomic_DNA"/>
</dbReference>
<feature type="domain" description="Diphthamide synthase" evidence="1">
    <location>
        <begin position="26"/>
        <end position="198"/>
    </location>
</feature>
<evidence type="ECO:0000313" key="3">
    <source>
        <dbReference type="Proteomes" id="UP000193922"/>
    </source>
</evidence>
<name>A0A1Y1W0L5_9FUNG</name>